<dbReference type="CDD" id="cd03448">
    <property type="entry name" value="HDE_HSD"/>
    <property type="match status" value="1"/>
</dbReference>
<name>A0ABQ7H4M5_DUNSA</name>
<dbReference type="Proteomes" id="UP000815325">
    <property type="component" value="Unassembled WGS sequence"/>
</dbReference>
<dbReference type="Pfam" id="PF01575">
    <property type="entry name" value="MaoC_dehydratas"/>
    <property type="match status" value="1"/>
</dbReference>
<dbReference type="Gene3D" id="3.10.129.10">
    <property type="entry name" value="Hotdog Thioesterase"/>
    <property type="match status" value="1"/>
</dbReference>
<evidence type="ECO:0000259" key="2">
    <source>
        <dbReference type="Pfam" id="PF22622"/>
    </source>
</evidence>
<keyword evidence="4" id="KW-1185">Reference proteome</keyword>
<gene>
    <name evidence="3" type="ORF">DUNSADRAFT_11124</name>
</gene>
<reference evidence="3" key="1">
    <citation type="submission" date="2017-08" db="EMBL/GenBank/DDBJ databases">
        <authorList>
            <person name="Polle J.E."/>
            <person name="Barry K."/>
            <person name="Cushman J."/>
            <person name="Schmutz J."/>
            <person name="Tran D."/>
            <person name="Hathwaick L.T."/>
            <person name="Yim W.C."/>
            <person name="Jenkins J."/>
            <person name="Mckie-Krisberg Z.M."/>
            <person name="Prochnik S."/>
            <person name="Lindquist E."/>
            <person name="Dockter R.B."/>
            <person name="Adam C."/>
            <person name="Molina H."/>
            <person name="Bunkerborg J."/>
            <person name="Jin E."/>
            <person name="Buchheim M."/>
            <person name="Magnuson J."/>
        </authorList>
    </citation>
    <scope>NUCLEOTIDE SEQUENCE</scope>
    <source>
        <strain evidence="3">CCAP 19/18</strain>
    </source>
</reference>
<comment type="caution">
    <text evidence="3">The sequence shown here is derived from an EMBL/GenBank/DDBJ whole genome shotgun (WGS) entry which is preliminary data.</text>
</comment>
<sequence>MMRAHNYASRDKMDLPFLYEGHGATAPLPNSMGLSLVPTADQASIPPESTVEVSAGRGGGDSGIRRPPLGRLVAVTPFPTWGIVAAHNKALHGEQWMQLLAPIPPSGELVSRPQLVDVQDKGKGKGVVAVVRTTTSDALSGAVIAINEFTVFALGTGGFGGAWPPAYRPSGAVRDATPPNRPPDFHAQTTTSNDQAAIYRVASGDWNPLHIDARAAKAAGLPRPILHGLCSLGIAARLIAHEVAGGDASRICSIKARFASPCFPGETLHVRIWRAQGVPASEVAGSSPQQRYVFEVHVERDGKGRVVVVKNAAVELASTGWQRGQGCNGQDETPSKRVSRL</sequence>
<evidence type="ECO:0000313" key="3">
    <source>
        <dbReference type="EMBL" id="KAF5841808.1"/>
    </source>
</evidence>
<dbReference type="EMBL" id="MU069476">
    <property type="protein sequence ID" value="KAF5841808.1"/>
    <property type="molecule type" value="Genomic_DNA"/>
</dbReference>
<dbReference type="PANTHER" id="PTHR13078">
    <property type="entry name" value="PEROXISOMAL MULTIFUNCTIONAL ENZYME TYPE 2-RELATED"/>
    <property type="match status" value="1"/>
</dbReference>
<proteinExistence type="predicted"/>
<organism evidence="3 4">
    <name type="scientific">Dunaliella salina</name>
    <name type="common">Green alga</name>
    <name type="synonym">Protococcus salinus</name>
    <dbReference type="NCBI Taxonomy" id="3046"/>
    <lineage>
        <taxon>Eukaryota</taxon>
        <taxon>Viridiplantae</taxon>
        <taxon>Chlorophyta</taxon>
        <taxon>core chlorophytes</taxon>
        <taxon>Chlorophyceae</taxon>
        <taxon>CS clade</taxon>
        <taxon>Chlamydomonadales</taxon>
        <taxon>Dunaliellaceae</taxon>
        <taxon>Dunaliella</taxon>
    </lineage>
</organism>
<dbReference type="Pfam" id="PF22622">
    <property type="entry name" value="MFE-2_hydrat-2_N"/>
    <property type="match status" value="1"/>
</dbReference>
<evidence type="ECO:0000313" key="4">
    <source>
        <dbReference type="Proteomes" id="UP000815325"/>
    </source>
</evidence>
<dbReference type="SUPFAM" id="SSF54637">
    <property type="entry name" value="Thioesterase/thiol ester dehydrase-isomerase"/>
    <property type="match status" value="2"/>
</dbReference>
<evidence type="ECO:0000259" key="1">
    <source>
        <dbReference type="Pfam" id="PF01575"/>
    </source>
</evidence>
<dbReference type="InterPro" id="IPR002539">
    <property type="entry name" value="MaoC-like_dom"/>
</dbReference>
<feature type="domain" description="Peroxisomal multifunctional enzyme type 2-like N-terminal" evidence="2">
    <location>
        <begin position="87"/>
        <end position="155"/>
    </location>
</feature>
<feature type="domain" description="MaoC-like" evidence="1">
    <location>
        <begin position="177"/>
        <end position="275"/>
    </location>
</feature>
<dbReference type="PANTHER" id="PTHR13078:SF56">
    <property type="entry name" value="PEROXISOMAL MULTIFUNCTIONAL ENZYME TYPE 2"/>
    <property type="match status" value="1"/>
</dbReference>
<protein>
    <submittedName>
        <fullName evidence="3">MaoC like domain-containing protein</fullName>
    </submittedName>
</protein>
<dbReference type="InterPro" id="IPR029069">
    <property type="entry name" value="HotDog_dom_sf"/>
</dbReference>
<dbReference type="InterPro" id="IPR054357">
    <property type="entry name" value="MFE-2_N"/>
</dbReference>
<accession>A0ABQ7H4M5</accession>